<feature type="compositionally biased region" description="Polar residues" evidence="1">
    <location>
        <begin position="609"/>
        <end position="619"/>
    </location>
</feature>
<protein>
    <submittedName>
        <fullName evidence="2">Uncharacterized protein</fullName>
    </submittedName>
</protein>
<dbReference type="EMBL" id="RQTK01000065">
    <property type="protein sequence ID" value="RUS89117.1"/>
    <property type="molecule type" value="Genomic_DNA"/>
</dbReference>
<comment type="caution">
    <text evidence="2">The sequence shown here is derived from an EMBL/GenBank/DDBJ whole genome shotgun (WGS) entry which is preliminary data.</text>
</comment>
<feature type="region of interest" description="Disordered" evidence="1">
    <location>
        <begin position="596"/>
        <end position="619"/>
    </location>
</feature>
<evidence type="ECO:0000313" key="3">
    <source>
        <dbReference type="Proteomes" id="UP000271974"/>
    </source>
</evidence>
<feature type="region of interest" description="Disordered" evidence="1">
    <location>
        <begin position="1"/>
        <end position="25"/>
    </location>
</feature>
<keyword evidence="3" id="KW-1185">Reference proteome</keyword>
<dbReference type="Proteomes" id="UP000271974">
    <property type="component" value="Unassembled WGS sequence"/>
</dbReference>
<feature type="region of interest" description="Disordered" evidence="1">
    <location>
        <begin position="97"/>
        <end position="122"/>
    </location>
</feature>
<organism evidence="2 3">
    <name type="scientific">Elysia chlorotica</name>
    <name type="common">Eastern emerald elysia</name>
    <name type="synonym">Sea slug</name>
    <dbReference type="NCBI Taxonomy" id="188477"/>
    <lineage>
        <taxon>Eukaryota</taxon>
        <taxon>Metazoa</taxon>
        <taxon>Spiralia</taxon>
        <taxon>Lophotrochozoa</taxon>
        <taxon>Mollusca</taxon>
        <taxon>Gastropoda</taxon>
        <taxon>Heterobranchia</taxon>
        <taxon>Euthyneura</taxon>
        <taxon>Panpulmonata</taxon>
        <taxon>Sacoglossa</taxon>
        <taxon>Placobranchoidea</taxon>
        <taxon>Plakobranchidae</taxon>
        <taxon>Elysia</taxon>
    </lineage>
</organism>
<feature type="compositionally biased region" description="Polar residues" evidence="1">
    <location>
        <begin position="1"/>
        <end position="11"/>
    </location>
</feature>
<accession>A0A3S1CCQ8</accession>
<reference evidence="2 3" key="1">
    <citation type="submission" date="2019-01" db="EMBL/GenBank/DDBJ databases">
        <title>A draft genome assembly of the solar-powered sea slug Elysia chlorotica.</title>
        <authorList>
            <person name="Cai H."/>
            <person name="Li Q."/>
            <person name="Fang X."/>
            <person name="Li J."/>
            <person name="Curtis N.E."/>
            <person name="Altenburger A."/>
            <person name="Shibata T."/>
            <person name="Feng M."/>
            <person name="Maeda T."/>
            <person name="Schwartz J.A."/>
            <person name="Shigenobu S."/>
            <person name="Lundholm N."/>
            <person name="Nishiyama T."/>
            <person name="Yang H."/>
            <person name="Hasebe M."/>
            <person name="Li S."/>
            <person name="Pierce S.K."/>
            <person name="Wang J."/>
        </authorList>
    </citation>
    <scope>NUCLEOTIDE SEQUENCE [LARGE SCALE GENOMIC DNA]</scope>
    <source>
        <strain evidence="2">EC2010</strain>
        <tissue evidence="2">Whole organism of an adult</tissue>
    </source>
</reference>
<evidence type="ECO:0000256" key="1">
    <source>
        <dbReference type="SAM" id="MobiDB-lite"/>
    </source>
</evidence>
<sequence length="619" mass="68901">MDLPDFNQSDYQSRHPSSCHHRPHHLKHTNQFNRRQHHVHEEKPPHQPKPKQHPRFLSLLLPRSPATLMSLLILSSVWSLPSCRALDSVSPGAAMEASLSRSSSNRAEDRPGESAATHGPHSKRTILPFHFKLLQDYLQQYRGGSRGEARGSRVSRYPVEMLIPPGIRIAPAPGSHGLWWRSRRSAPLHLDNIARSMRSKAYPAVGRQRRSKIVKDSPGPYSPFSHGALAIDNIDYFEPNRLVDGGFLGTKVDNGLKLSRFKSKSFTYGAKNNPKPSSRRYLQKMRQKQKIIEALRRRDKAKQLRDASRKSKIPSDVFLPKLSEAVTGDFQDFQETKSHNSFVKKHKIKGNEDNVQTAIFFDKHEIYPLESFNSDSFEPVSNPDKESLNKAIDQEDEFLNELKPMDPNSDLNQVEWFVSSPHSGDPSPLLAASSIDDKLLQAPDGLQSPVIFEHSFETVPGDSGFGDFSSAPVFGHSLMSASSSDTFSQNGAFEGASPYTGESTFVSSSFGSGPEGGFGDVWGEGEFLSDDKDCVDIETKTCETNADCSCFGFYHCTQSGRCEAMSAGHQQQSPMGNWHDRPLGFGLSKRHAIQRGNFGSEPAPKVTVSKVTKSGSRRR</sequence>
<gene>
    <name evidence="2" type="ORF">EGW08_003125</name>
</gene>
<name>A0A3S1CCQ8_ELYCH</name>
<evidence type="ECO:0000313" key="2">
    <source>
        <dbReference type="EMBL" id="RUS89117.1"/>
    </source>
</evidence>
<dbReference type="AlphaFoldDB" id="A0A3S1CCQ8"/>
<proteinExistence type="predicted"/>
<dbReference type="OrthoDB" id="6162765at2759"/>
<feature type="region of interest" description="Disordered" evidence="1">
    <location>
        <begin position="34"/>
        <end position="53"/>
    </location>
</feature>